<protein>
    <submittedName>
        <fullName evidence="1">Uncharacterized protein</fullName>
    </submittedName>
</protein>
<dbReference type="RefSeq" id="YP_007374939.1">
    <property type="nucleotide sequence ID" value="NC_020148.1"/>
</dbReference>
<reference evidence="1" key="1">
    <citation type="journal article" date="2014" name="PLoS ONE">
        <title>Mitochondrial Genome of Phlebia radiata Is the Second Largest (156 kbp) among Fungi and Features Signs of Genome Flexibility and Recent Recombination Events.</title>
        <authorList>
            <person name="Salavirta H."/>
            <person name="Oksanen I."/>
            <person name="Kuuskeri J."/>
            <person name="Makela M."/>
            <person name="Laine P."/>
            <person name="Paulin L."/>
            <person name="Lundell T."/>
        </authorList>
    </citation>
    <scope>NUCLEOTIDE SEQUENCE</scope>
    <source>
        <strain evidence="1">79</strain>
    </source>
</reference>
<dbReference type="EMBL" id="HE613568">
    <property type="protein sequence ID" value="CCF07383.1"/>
    <property type="molecule type" value="Genomic_DNA"/>
</dbReference>
<accession>L8B9G4</accession>
<organism evidence="1">
    <name type="scientific">Phlebia radiata</name>
    <name type="common">White-rot fungus</name>
    <dbReference type="NCBI Taxonomy" id="5308"/>
    <lineage>
        <taxon>Eukaryota</taxon>
        <taxon>Fungi</taxon>
        <taxon>Dikarya</taxon>
        <taxon>Basidiomycota</taxon>
        <taxon>Agaricomycotina</taxon>
        <taxon>Agaricomycetes</taxon>
        <taxon>Polyporales</taxon>
        <taxon>Meruliaceae</taxon>
        <taxon>Phlebia</taxon>
    </lineage>
</organism>
<proteinExistence type="predicted"/>
<keyword evidence="1" id="KW-0496">Mitochondrion</keyword>
<name>L8B9G4_PHLRA</name>
<dbReference type="GeneID" id="14469594"/>
<evidence type="ECO:0000313" key="1">
    <source>
        <dbReference type="EMBL" id="CCF07383.1"/>
    </source>
</evidence>
<geneLocation type="mitochondrion" evidence="1"/>
<gene>
    <name evidence="1" type="ORF">Pra_mt0315</name>
</gene>
<sequence length="54" mass="6529">MLYSFVRLDTTFCYALRWNRITLAPSSQECFTFKLPRLYENIWHLGLLGRFLIL</sequence>
<dbReference type="AlphaFoldDB" id="L8B9G4"/>